<keyword evidence="2 9" id="KW-0004">4Fe-4S</keyword>
<keyword evidence="9" id="KW-0963">Cytoplasm</keyword>
<dbReference type="PROSITE" id="PS51918">
    <property type="entry name" value="RADICAL_SAM"/>
    <property type="match status" value="1"/>
</dbReference>
<feature type="binding site" evidence="9">
    <location>
        <position position="169"/>
    </location>
    <ligand>
        <name>[4Fe-4S] cluster</name>
        <dbReference type="ChEBI" id="CHEBI:49883"/>
        <label>2</label>
        <note>4Fe-4S-S-AdoMet</note>
    </ligand>
</feature>
<feature type="binding site" evidence="9">
    <location>
        <position position="165"/>
    </location>
    <ligand>
        <name>[4Fe-4S] cluster</name>
        <dbReference type="ChEBI" id="CHEBI:49883"/>
        <label>2</label>
        <note>4Fe-4S-S-AdoMet</note>
    </ligand>
</feature>
<dbReference type="Gene3D" id="3.40.50.12160">
    <property type="entry name" value="Methylthiotransferase, N-terminal domain"/>
    <property type="match status" value="1"/>
</dbReference>
<keyword evidence="3 9" id="KW-0808">Transferase</keyword>
<dbReference type="PANTHER" id="PTHR43020:SF2">
    <property type="entry name" value="MITOCHONDRIAL TRNA METHYLTHIOTRANSFERASE CDK5RAP1"/>
    <property type="match status" value="1"/>
</dbReference>
<feature type="domain" description="MTTase N-terminal" evidence="11">
    <location>
        <begin position="10"/>
        <end position="128"/>
    </location>
</feature>
<feature type="binding site" evidence="9">
    <location>
        <position position="172"/>
    </location>
    <ligand>
        <name>[4Fe-4S] cluster</name>
        <dbReference type="ChEBI" id="CHEBI:49883"/>
        <label>2</label>
        <note>4Fe-4S-S-AdoMet</note>
    </ligand>
</feature>
<feature type="binding site" evidence="9">
    <location>
        <position position="89"/>
    </location>
    <ligand>
        <name>[4Fe-4S] cluster</name>
        <dbReference type="ChEBI" id="CHEBI:49883"/>
        <label>1</label>
    </ligand>
</feature>
<dbReference type="CDD" id="cd01335">
    <property type="entry name" value="Radical_SAM"/>
    <property type="match status" value="1"/>
</dbReference>
<dbReference type="InterPro" id="IPR006638">
    <property type="entry name" value="Elp3/MiaA/NifB-like_rSAM"/>
</dbReference>
<dbReference type="Pfam" id="PF00919">
    <property type="entry name" value="UPF0004"/>
    <property type="match status" value="1"/>
</dbReference>
<evidence type="ECO:0000256" key="1">
    <source>
        <dbReference type="ARBA" id="ARBA00003234"/>
    </source>
</evidence>
<comment type="similarity">
    <text evidence="9">Belongs to the methylthiotransferase family. MiaB subfamily.</text>
</comment>
<evidence type="ECO:0000256" key="7">
    <source>
        <dbReference type="ARBA" id="ARBA00023014"/>
    </source>
</evidence>
<feature type="domain" description="TRAM" evidence="10">
    <location>
        <begin position="384"/>
        <end position="446"/>
    </location>
</feature>
<proteinExistence type="inferred from homology"/>
<dbReference type="InterPro" id="IPR023404">
    <property type="entry name" value="rSAM_horseshoe"/>
</dbReference>
<gene>
    <name evidence="9 13" type="primary">miaB</name>
    <name evidence="13" type="ORF">NE695_14055</name>
</gene>
<dbReference type="EMBL" id="JANFZH010000036">
    <property type="protein sequence ID" value="MCQ4841035.1"/>
    <property type="molecule type" value="Genomic_DNA"/>
</dbReference>
<dbReference type="PANTHER" id="PTHR43020">
    <property type="entry name" value="CDK5 REGULATORY SUBUNIT-ASSOCIATED PROTEIN 1"/>
    <property type="match status" value="1"/>
</dbReference>
<evidence type="ECO:0000256" key="3">
    <source>
        <dbReference type="ARBA" id="ARBA00022679"/>
    </source>
</evidence>
<dbReference type="HAMAP" id="MF_01864">
    <property type="entry name" value="tRNA_metthiotr_MiaB"/>
    <property type="match status" value="1"/>
</dbReference>
<sequence>MKVRARGENPLAYVRTYGCQQNVADGEKIKGLLAEMGFSFTSEPEDADFILFNTCAVREHAEDRVFGNVGALKNLKRRHPSTIIAVCGCMTEQERVAQRLKQSFPFVNLVFGTHVIHRLPEMLRDVLVNSERVFLQGHEEEEIMEGIPVRRDGKTRAWVTAMYGCDNFCSYCIVPYVRGREKSRRPEEIYQEFRSLVEAGYKEITLLGQNVNSYGKGLEEGVNFSSLLRSLDEIDGDYRIRFMTSHPKDASKELFDVMAHSRHIPHYIHLPFQSGNDRVLREMNRKYDREKYLSLIRYAREVMPDISFTSDVIVGFPGETYAEFQDTLSLIREVEFTNLFTFIYSSREGTRAARMPDPVTYGEKTKWFAELLETQEEIAVRRSKRMVGTNERVLVEDRNQKSGLLSGRTGGSHTVEFSGEDALIGNFAEITVTDARGFQLHGELIR</sequence>
<dbReference type="GeneID" id="90533238"/>
<evidence type="ECO:0000313" key="14">
    <source>
        <dbReference type="Proteomes" id="UP001524473"/>
    </source>
</evidence>
<protein>
    <recommendedName>
        <fullName evidence="8 9">tRNA-2-methylthio-N(6)-dimethylallyladenosine synthase</fullName>
        <ecNumber evidence="8 9">2.8.4.3</ecNumber>
    </recommendedName>
    <alternativeName>
        <fullName evidence="9">(Dimethylallyl)adenosine tRNA methylthiotransferase MiaB</fullName>
    </alternativeName>
    <alternativeName>
        <fullName evidence="9">tRNA-i(6)A37 methylthiotransferase</fullName>
    </alternativeName>
</protein>
<evidence type="ECO:0000259" key="12">
    <source>
        <dbReference type="PROSITE" id="PS51918"/>
    </source>
</evidence>
<dbReference type="EC" id="2.8.4.3" evidence="8 9"/>
<keyword evidence="4 9" id="KW-0949">S-adenosyl-L-methionine</keyword>
<dbReference type="Pfam" id="PF01938">
    <property type="entry name" value="TRAM"/>
    <property type="match status" value="1"/>
</dbReference>
<accession>A0ABT1S3E7</accession>
<dbReference type="NCBIfam" id="TIGR01574">
    <property type="entry name" value="miaB-methiolase"/>
    <property type="match status" value="1"/>
</dbReference>
<evidence type="ECO:0000256" key="6">
    <source>
        <dbReference type="ARBA" id="ARBA00023004"/>
    </source>
</evidence>
<dbReference type="Gene3D" id="3.80.30.20">
    <property type="entry name" value="tm_1862 like domain"/>
    <property type="match status" value="1"/>
</dbReference>
<dbReference type="Pfam" id="PF04055">
    <property type="entry name" value="Radical_SAM"/>
    <property type="match status" value="1"/>
</dbReference>
<evidence type="ECO:0000256" key="2">
    <source>
        <dbReference type="ARBA" id="ARBA00022485"/>
    </source>
</evidence>
<comment type="subcellular location">
    <subcellularLocation>
        <location evidence="9">Cytoplasm</location>
    </subcellularLocation>
</comment>
<organism evidence="13 14">
    <name type="scientific">Neglectibacter timonensis</name>
    <dbReference type="NCBI Taxonomy" id="1776382"/>
    <lineage>
        <taxon>Bacteria</taxon>
        <taxon>Bacillati</taxon>
        <taxon>Bacillota</taxon>
        <taxon>Clostridia</taxon>
        <taxon>Eubacteriales</taxon>
        <taxon>Oscillospiraceae</taxon>
        <taxon>Neglectibacter</taxon>
    </lineage>
</organism>
<comment type="cofactor">
    <cofactor evidence="9">
        <name>[4Fe-4S] cluster</name>
        <dbReference type="ChEBI" id="CHEBI:49883"/>
    </cofactor>
    <text evidence="9">Binds 2 [4Fe-4S] clusters. One cluster is coordinated with 3 cysteines and an exchangeable S-adenosyl-L-methionine.</text>
</comment>
<keyword evidence="5 9" id="KW-0479">Metal-binding</keyword>
<reference evidence="13 14" key="1">
    <citation type="submission" date="2022-06" db="EMBL/GenBank/DDBJ databases">
        <title>Isolation of gut microbiota from human fecal samples.</title>
        <authorList>
            <person name="Pamer E.G."/>
            <person name="Barat B."/>
            <person name="Waligurski E."/>
            <person name="Medina S."/>
            <person name="Paddock L."/>
            <person name="Mostad J."/>
        </authorList>
    </citation>
    <scope>NUCLEOTIDE SEQUENCE [LARGE SCALE GENOMIC DNA]</scope>
    <source>
        <strain evidence="13 14">DFI.9.73</strain>
    </source>
</reference>
<dbReference type="NCBIfam" id="TIGR00089">
    <property type="entry name" value="MiaB/RimO family radical SAM methylthiotransferase"/>
    <property type="match status" value="1"/>
</dbReference>
<comment type="caution">
    <text evidence="13">The sequence shown here is derived from an EMBL/GenBank/DDBJ whole genome shotgun (WGS) entry which is preliminary data.</text>
</comment>
<dbReference type="SMART" id="SM00729">
    <property type="entry name" value="Elp3"/>
    <property type="match status" value="1"/>
</dbReference>
<keyword evidence="6 9" id="KW-0408">Iron</keyword>
<dbReference type="PROSITE" id="PS50926">
    <property type="entry name" value="TRAM"/>
    <property type="match status" value="1"/>
</dbReference>
<feature type="binding site" evidence="9">
    <location>
        <position position="19"/>
    </location>
    <ligand>
        <name>[4Fe-4S] cluster</name>
        <dbReference type="ChEBI" id="CHEBI:49883"/>
        <label>1</label>
    </ligand>
</feature>
<dbReference type="InterPro" id="IPR006463">
    <property type="entry name" value="MiaB_methiolase"/>
</dbReference>
<dbReference type="SFLD" id="SFLDG01061">
    <property type="entry name" value="methylthiotransferase"/>
    <property type="match status" value="1"/>
</dbReference>
<comment type="subunit">
    <text evidence="9">Monomer.</text>
</comment>
<keyword evidence="14" id="KW-1185">Reference proteome</keyword>
<dbReference type="RefSeq" id="WP_082942349.1">
    <property type="nucleotide sequence ID" value="NZ_CABKVV010000014.1"/>
</dbReference>
<keyword evidence="9" id="KW-0819">tRNA processing</keyword>
<dbReference type="InterPro" id="IPR058240">
    <property type="entry name" value="rSAM_sf"/>
</dbReference>
<evidence type="ECO:0000256" key="8">
    <source>
        <dbReference type="ARBA" id="ARBA00033765"/>
    </source>
</evidence>
<comment type="catalytic activity">
    <reaction evidence="9">
        <text>N(6)-dimethylallyladenosine(37) in tRNA + (sulfur carrier)-SH + AH2 + 2 S-adenosyl-L-methionine = 2-methylsulfanyl-N(6)-dimethylallyladenosine(37) in tRNA + (sulfur carrier)-H + 5'-deoxyadenosine + L-methionine + A + S-adenosyl-L-homocysteine + 2 H(+)</text>
        <dbReference type="Rhea" id="RHEA:37067"/>
        <dbReference type="Rhea" id="RHEA-COMP:10375"/>
        <dbReference type="Rhea" id="RHEA-COMP:10376"/>
        <dbReference type="Rhea" id="RHEA-COMP:14737"/>
        <dbReference type="Rhea" id="RHEA-COMP:14739"/>
        <dbReference type="ChEBI" id="CHEBI:13193"/>
        <dbReference type="ChEBI" id="CHEBI:15378"/>
        <dbReference type="ChEBI" id="CHEBI:17319"/>
        <dbReference type="ChEBI" id="CHEBI:17499"/>
        <dbReference type="ChEBI" id="CHEBI:29917"/>
        <dbReference type="ChEBI" id="CHEBI:57844"/>
        <dbReference type="ChEBI" id="CHEBI:57856"/>
        <dbReference type="ChEBI" id="CHEBI:59789"/>
        <dbReference type="ChEBI" id="CHEBI:64428"/>
        <dbReference type="ChEBI" id="CHEBI:74415"/>
        <dbReference type="ChEBI" id="CHEBI:74417"/>
        <dbReference type="EC" id="2.8.4.3"/>
    </reaction>
</comment>
<evidence type="ECO:0000256" key="9">
    <source>
        <dbReference type="HAMAP-Rule" id="MF_01864"/>
    </source>
</evidence>
<dbReference type="InterPro" id="IPR007197">
    <property type="entry name" value="rSAM"/>
</dbReference>
<evidence type="ECO:0000259" key="10">
    <source>
        <dbReference type="PROSITE" id="PS50926"/>
    </source>
</evidence>
<feature type="binding site" evidence="9">
    <location>
        <position position="55"/>
    </location>
    <ligand>
        <name>[4Fe-4S] cluster</name>
        <dbReference type="ChEBI" id="CHEBI:49883"/>
        <label>1</label>
    </ligand>
</feature>
<dbReference type="InterPro" id="IPR038135">
    <property type="entry name" value="Methylthiotransferase_N_sf"/>
</dbReference>
<dbReference type="Proteomes" id="UP001524473">
    <property type="component" value="Unassembled WGS sequence"/>
</dbReference>
<dbReference type="InterPro" id="IPR002792">
    <property type="entry name" value="TRAM_dom"/>
</dbReference>
<dbReference type="SFLD" id="SFLDF00273">
    <property type="entry name" value="(dimethylallyl)adenosine_tRNA"/>
    <property type="match status" value="1"/>
</dbReference>
<dbReference type="InterPro" id="IPR005839">
    <property type="entry name" value="Methylthiotransferase"/>
</dbReference>
<dbReference type="PROSITE" id="PS51449">
    <property type="entry name" value="MTTASE_N"/>
    <property type="match status" value="1"/>
</dbReference>
<dbReference type="SFLD" id="SFLDS00029">
    <property type="entry name" value="Radical_SAM"/>
    <property type="match status" value="1"/>
</dbReference>
<comment type="function">
    <text evidence="1 9">Catalyzes the methylthiolation of N6-(dimethylallyl)adenosine (i(6)A), leading to the formation of 2-methylthio-N6-(dimethylallyl)adenosine (ms(2)i(6)A) at position 37 in tRNAs that read codons beginning with uridine.</text>
</comment>
<evidence type="ECO:0000259" key="11">
    <source>
        <dbReference type="PROSITE" id="PS51449"/>
    </source>
</evidence>
<evidence type="ECO:0000313" key="13">
    <source>
        <dbReference type="EMBL" id="MCQ4841035.1"/>
    </source>
</evidence>
<dbReference type="SUPFAM" id="SSF102114">
    <property type="entry name" value="Radical SAM enzymes"/>
    <property type="match status" value="1"/>
</dbReference>
<keyword evidence="7 9" id="KW-0411">Iron-sulfur</keyword>
<dbReference type="GO" id="GO:0035597">
    <property type="term" value="F:tRNA-2-methylthio-N(6)-dimethylallyladenosine(37) synthase activity"/>
    <property type="evidence" value="ECO:0007669"/>
    <property type="project" value="UniProtKB-EC"/>
</dbReference>
<feature type="domain" description="Radical SAM core" evidence="12">
    <location>
        <begin position="151"/>
        <end position="381"/>
    </location>
</feature>
<evidence type="ECO:0000256" key="4">
    <source>
        <dbReference type="ARBA" id="ARBA00022691"/>
    </source>
</evidence>
<evidence type="ECO:0000256" key="5">
    <source>
        <dbReference type="ARBA" id="ARBA00022723"/>
    </source>
</evidence>
<dbReference type="SFLD" id="SFLDG01082">
    <property type="entry name" value="B12-binding_domain_containing"/>
    <property type="match status" value="1"/>
</dbReference>
<dbReference type="InterPro" id="IPR013848">
    <property type="entry name" value="Methylthiotransferase_N"/>
</dbReference>
<name>A0ABT1S3E7_9FIRM</name>